<accession>B0PAY5</accession>
<proteinExistence type="predicted"/>
<dbReference type="Proteomes" id="UP000003803">
    <property type="component" value="Unassembled WGS sequence"/>
</dbReference>
<name>B0PAY5_9FIRM</name>
<evidence type="ECO:0000313" key="1">
    <source>
        <dbReference type="EMBL" id="EDS11315.1"/>
    </source>
</evidence>
<reference evidence="1" key="1">
    <citation type="submission" date="2007-11" db="EMBL/GenBank/DDBJ databases">
        <authorList>
            <person name="Fulton L."/>
            <person name="Clifton S."/>
            <person name="Fulton B."/>
            <person name="Xu J."/>
            <person name="Minx P."/>
            <person name="Pepin K.H."/>
            <person name="Johnson M."/>
            <person name="Thiruvilangam P."/>
            <person name="Bhonagiri V."/>
            <person name="Nash W.E."/>
            <person name="Mardis E.R."/>
            <person name="Wilson R.K."/>
        </authorList>
    </citation>
    <scope>NUCLEOTIDE SEQUENCE [LARGE SCALE GENOMIC DNA]</scope>
    <source>
        <strain evidence="1">DSM 17241</strain>
    </source>
</reference>
<reference evidence="1" key="2">
    <citation type="submission" date="2013-09" db="EMBL/GenBank/DDBJ databases">
        <title>Draft genome sequence of Anaerotruncus colihominis(DSM 17241).</title>
        <authorList>
            <person name="Sudarsanam P."/>
            <person name="Ley R."/>
            <person name="Guruge J."/>
            <person name="Turnbaugh P.J."/>
            <person name="Mahowald M."/>
            <person name="Liep D."/>
            <person name="Gordon J."/>
        </authorList>
    </citation>
    <scope>NUCLEOTIDE SEQUENCE</scope>
    <source>
        <strain evidence="1">DSM 17241</strain>
    </source>
</reference>
<dbReference type="EMBL" id="ABGD02000014">
    <property type="protein sequence ID" value="EDS11315.1"/>
    <property type="molecule type" value="Genomic_DNA"/>
</dbReference>
<evidence type="ECO:0000313" key="2">
    <source>
        <dbReference type="Proteomes" id="UP000003803"/>
    </source>
</evidence>
<dbReference type="HOGENOM" id="CLU_3303751_0_0_9"/>
<sequence>MIAWCVFCRHFTSRNILPQKEGNCKRKCNIFTENLSVLR</sequence>
<protein>
    <submittedName>
        <fullName evidence="1">Uncharacterized protein</fullName>
    </submittedName>
</protein>
<gene>
    <name evidence="1" type="ORF">ANACOL_01936</name>
</gene>
<keyword evidence="2" id="KW-1185">Reference proteome</keyword>
<dbReference type="AlphaFoldDB" id="B0PAY5"/>
<organism evidence="1 2">
    <name type="scientific">Anaerotruncus colihominis DSM 17241</name>
    <dbReference type="NCBI Taxonomy" id="445972"/>
    <lineage>
        <taxon>Bacteria</taxon>
        <taxon>Bacillati</taxon>
        <taxon>Bacillota</taxon>
        <taxon>Clostridia</taxon>
        <taxon>Eubacteriales</taxon>
        <taxon>Oscillospiraceae</taxon>
        <taxon>Anaerotruncus</taxon>
    </lineage>
</organism>
<comment type="caution">
    <text evidence="1">The sequence shown here is derived from an EMBL/GenBank/DDBJ whole genome shotgun (WGS) entry which is preliminary data.</text>
</comment>